<name>B5EI85_CITBB</name>
<dbReference type="GO" id="GO:0009982">
    <property type="term" value="F:pseudouridine synthase activity"/>
    <property type="evidence" value="ECO:0007669"/>
    <property type="project" value="InterPro"/>
</dbReference>
<dbReference type="EMBL" id="CP001124">
    <property type="protein sequence ID" value="ACH38349.1"/>
    <property type="molecule type" value="Genomic_DNA"/>
</dbReference>
<dbReference type="HOGENOM" id="CLU_016902_0_0_7"/>
<proteinExistence type="predicted"/>
<keyword evidence="3" id="KW-1185">Reference proteome</keyword>
<dbReference type="RefSeq" id="WP_012529760.1">
    <property type="nucleotide sequence ID" value="NC_011146.1"/>
</dbReference>
<organism evidence="2 3">
    <name type="scientific">Citrifermentans bemidjiense (strain ATCC BAA-1014 / DSM 16622 / JCM 12645 / Bem)</name>
    <name type="common">Geobacter bemidjiensis</name>
    <dbReference type="NCBI Taxonomy" id="404380"/>
    <lineage>
        <taxon>Bacteria</taxon>
        <taxon>Pseudomonadati</taxon>
        <taxon>Thermodesulfobacteriota</taxon>
        <taxon>Desulfuromonadia</taxon>
        <taxon>Geobacterales</taxon>
        <taxon>Geobacteraceae</taxon>
        <taxon>Citrifermentans</taxon>
    </lineage>
</organism>
<dbReference type="InterPro" id="IPR020103">
    <property type="entry name" value="PsdUridine_synth_cat_dom_sf"/>
</dbReference>
<dbReference type="InterPro" id="IPR050188">
    <property type="entry name" value="RluA_PseudoU_synthase"/>
</dbReference>
<dbReference type="PROSITE" id="PS01129">
    <property type="entry name" value="PSI_RLU"/>
    <property type="match status" value="1"/>
</dbReference>
<evidence type="ECO:0000313" key="3">
    <source>
        <dbReference type="Proteomes" id="UP000008825"/>
    </source>
</evidence>
<accession>B5EI85</accession>
<dbReference type="KEGG" id="gbm:Gbem_1330"/>
<dbReference type="AlphaFoldDB" id="B5EI85"/>
<reference evidence="2 3" key="2">
    <citation type="journal article" date="2010" name="BMC Genomics">
        <title>The genome of Geobacter bemidjiensis, exemplar for the subsurface clade of Geobacter species that predominate in Fe(III)-reducing subsurface environments.</title>
        <authorList>
            <person name="Aklujkar M."/>
            <person name="Young N.D."/>
            <person name="Holmes D."/>
            <person name="Chavan M."/>
            <person name="Risso C."/>
            <person name="Kiss H.E."/>
            <person name="Han C.S."/>
            <person name="Land M.L."/>
            <person name="Lovley D.R."/>
        </authorList>
    </citation>
    <scope>NUCLEOTIDE SEQUENCE [LARGE SCALE GENOMIC DNA]</scope>
    <source>
        <strain evidence="3">ATCC BAA-1014 / DSM 16622 / JCM 12645 / Bem</strain>
    </source>
</reference>
<dbReference type="Pfam" id="PF00849">
    <property type="entry name" value="PseudoU_synth_2"/>
    <property type="match status" value="1"/>
</dbReference>
<sequence length="293" mass="33620">MGISPYRATVTMPRMEQPYPSVLDFLVGRFPKVSRSCWERRIAQGKVLGEDGTPITSASSYAPQKRIFYFREIENEKVIPFAEEILFQNDELLVACKPHFLPVTPGGEYLSQSLLHRLRESTGIHDLVPLHRIDRETAGIVLFSANPKTRGRYGELFREGSIEKSYEAISAAPVEPGQAEWLVENRLVHGEPWFTMRTEQGPPNARSLIRLVEQRDGAARFQLTPVTGKTHQLRVHMSGLGLQILHDRLYPQLQPQQPDDFDRPLQLLARRVRFRDPLSGRLLEFESARRLLW</sequence>
<protein>
    <submittedName>
        <fullName evidence="2">RNA pseudouridine synthase, RluA family</fullName>
    </submittedName>
</protein>
<feature type="domain" description="Pseudouridine synthase RsuA/RluA-like" evidence="1">
    <location>
        <begin position="92"/>
        <end position="238"/>
    </location>
</feature>
<evidence type="ECO:0000313" key="2">
    <source>
        <dbReference type="EMBL" id="ACH38349.1"/>
    </source>
</evidence>
<dbReference type="SUPFAM" id="SSF55120">
    <property type="entry name" value="Pseudouridine synthase"/>
    <property type="match status" value="1"/>
</dbReference>
<dbReference type="STRING" id="404380.Gbem_1330"/>
<evidence type="ECO:0000259" key="1">
    <source>
        <dbReference type="Pfam" id="PF00849"/>
    </source>
</evidence>
<dbReference type="InterPro" id="IPR006145">
    <property type="entry name" value="PsdUridine_synth_RsuA/RluA"/>
</dbReference>
<dbReference type="PANTHER" id="PTHR21600">
    <property type="entry name" value="MITOCHONDRIAL RNA PSEUDOURIDINE SYNTHASE"/>
    <property type="match status" value="1"/>
</dbReference>
<dbReference type="Gene3D" id="3.30.2350.10">
    <property type="entry name" value="Pseudouridine synthase"/>
    <property type="match status" value="1"/>
</dbReference>
<gene>
    <name evidence="2" type="ordered locus">Gbem_1330</name>
</gene>
<dbReference type="OrthoDB" id="128480at2"/>
<dbReference type="InterPro" id="IPR006224">
    <property type="entry name" value="PsdUridine_synth_RluA-like_CS"/>
</dbReference>
<dbReference type="eggNOG" id="COG0564">
    <property type="taxonomic scope" value="Bacteria"/>
</dbReference>
<reference evidence="2 3" key="1">
    <citation type="submission" date="2008-07" db="EMBL/GenBank/DDBJ databases">
        <title>Complete sequence of Geobacter bemidjiensis BEM.</title>
        <authorList>
            <consortium name="US DOE Joint Genome Institute"/>
            <person name="Lucas S."/>
            <person name="Copeland A."/>
            <person name="Lapidus A."/>
            <person name="Glavina del Rio T."/>
            <person name="Dalin E."/>
            <person name="Tice H."/>
            <person name="Bruce D."/>
            <person name="Goodwin L."/>
            <person name="Pitluck S."/>
            <person name="Kiss H."/>
            <person name="Brettin T."/>
            <person name="Detter J.C."/>
            <person name="Han C."/>
            <person name="Kuske C.R."/>
            <person name="Schmutz J."/>
            <person name="Larimer F."/>
            <person name="Land M."/>
            <person name="Hauser L."/>
            <person name="Kyrpides N."/>
            <person name="Lykidis A."/>
            <person name="Lovley D."/>
            <person name="Richardson P."/>
        </authorList>
    </citation>
    <scope>NUCLEOTIDE SEQUENCE [LARGE SCALE GENOMIC DNA]</scope>
    <source>
        <strain evidence="3">ATCC BAA-1014 / DSM 16622 / JCM 12645 / Bem</strain>
    </source>
</reference>
<dbReference type="PANTHER" id="PTHR21600:SF84">
    <property type="entry name" value="PSEUDOURIDINE SYNTHASE RSUA_RLUA-LIKE DOMAIN-CONTAINING PROTEIN"/>
    <property type="match status" value="1"/>
</dbReference>
<dbReference type="GO" id="GO:0000455">
    <property type="term" value="P:enzyme-directed rRNA pseudouridine synthesis"/>
    <property type="evidence" value="ECO:0007669"/>
    <property type="project" value="TreeGrafter"/>
</dbReference>
<dbReference type="GO" id="GO:0003723">
    <property type="term" value="F:RNA binding"/>
    <property type="evidence" value="ECO:0007669"/>
    <property type="project" value="InterPro"/>
</dbReference>
<dbReference type="Proteomes" id="UP000008825">
    <property type="component" value="Chromosome"/>
</dbReference>
<dbReference type="GO" id="GO:0140098">
    <property type="term" value="F:catalytic activity, acting on RNA"/>
    <property type="evidence" value="ECO:0007669"/>
    <property type="project" value="UniProtKB-ARBA"/>
</dbReference>